<comment type="similarity">
    <text evidence="2">Belongs to the DoxX family.</text>
</comment>
<organism evidence="8 9">
    <name type="scientific">Terricaulis silvestris</name>
    <dbReference type="NCBI Taxonomy" id="2686094"/>
    <lineage>
        <taxon>Bacteria</taxon>
        <taxon>Pseudomonadati</taxon>
        <taxon>Pseudomonadota</taxon>
        <taxon>Alphaproteobacteria</taxon>
        <taxon>Caulobacterales</taxon>
        <taxon>Caulobacteraceae</taxon>
        <taxon>Terricaulis</taxon>
    </lineage>
</organism>
<proteinExistence type="inferred from homology"/>
<keyword evidence="9" id="KW-1185">Reference proteome</keyword>
<name>A0A6I6MRG4_9CAUL</name>
<keyword evidence="6 7" id="KW-0472">Membrane</keyword>
<protein>
    <submittedName>
        <fullName evidence="8">Inner membrane protein YqjF</fullName>
    </submittedName>
</protein>
<evidence type="ECO:0000313" key="8">
    <source>
        <dbReference type="EMBL" id="QGZ93733.1"/>
    </source>
</evidence>
<reference evidence="9" key="1">
    <citation type="submission" date="2019-12" db="EMBL/GenBank/DDBJ databases">
        <title>Complete genome of Terracaulis silvestris 0127_4.</title>
        <authorList>
            <person name="Vieira S."/>
            <person name="Riedel T."/>
            <person name="Sproer C."/>
            <person name="Pascual J."/>
            <person name="Boedeker C."/>
            <person name="Overmann J."/>
        </authorList>
    </citation>
    <scope>NUCLEOTIDE SEQUENCE [LARGE SCALE GENOMIC DNA]</scope>
    <source>
        <strain evidence="9">0127_4</strain>
    </source>
</reference>
<feature type="transmembrane region" description="Helical" evidence="7">
    <location>
        <begin position="72"/>
        <end position="89"/>
    </location>
</feature>
<comment type="subcellular location">
    <subcellularLocation>
        <location evidence="1">Cell membrane</location>
        <topology evidence="1">Multi-pass membrane protein</topology>
    </subcellularLocation>
</comment>
<evidence type="ECO:0000256" key="3">
    <source>
        <dbReference type="ARBA" id="ARBA00022475"/>
    </source>
</evidence>
<feature type="transmembrane region" description="Helical" evidence="7">
    <location>
        <begin position="41"/>
        <end position="65"/>
    </location>
</feature>
<dbReference type="RefSeq" id="WP_228445812.1">
    <property type="nucleotide sequence ID" value="NZ_CP047045.1"/>
</dbReference>
<dbReference type="EMBL" id="CP047045">
    <property type="protein sequence ID" value="QGZ93733.1"/>
    <property type="molecule type" value="Genomic_DNA"/>
</dbReference>
<accession>A0A6I6MRG4</accession>
<dbReference type="Proteomes" id="UP000431269">
    <property type="component" value="Chromosome"/>
</dbReference>
<sequence>MSKNADLLALIGRILMTSLILVSGTGKILAPAATVAYMDSLGIPAPAISIWIAAAIEVGGGLLLILGWQTRALAVLLSVFAVVTAYYYHRNISDPNQLFHFMKNMAVTGGFFQLMAFGAGRYSLDARRVGGA</sequence>
<dbReference type="AlphaFoldDB" id="A0A6I6MRG4"/>
<dbReference type="GO" id="GO:0005886">
    <property type="term" value="C:plasma membrane"/>
    <property type="evidence" value="ECO:0007669"/>
    <property type="project" value="UniProtKB-SubCell"/>
</dbReference>
<feature type="transmembrane region" description="Helical" evidence="7">
    <location>
        <begin position="101"/>
        <end position="119"/>
    </location>
</feature>
<dbReference type="InterPro" id="IPR051907">
    <property type="entry name" value="DoxX-like_oxidoreductase"/>
</dbReference>
<keyword evidence="5 7" id="KW-1133">Transmembrane helix</keyword>
<evidence type="ECO:0000256" key="6">
    <source>
        <dbReference type="ARBA" id="ARBA00023136"/>
    </source>
</evidence>
<evidence type="ECO:0000256" key="5">
    <source>
        <dbReference type="ARBA" id="ARBA00022989"/>
    </source>
</evidence>
<gene>
    <name evidence="8" type="primary">yqjF</name>
    <name evidence="8" type="ORF">DSM104635_00545</name>
</gene>
<feature type="transmembrane region" description="Helical" evidence="7">
    <location>
        <begin position="7"/>
        <end position="29"/>
    </location>
</feature>
<dbReference type="PANTHER" id="PTHR33452">
    <property type="entry name" value="OXIDOREDUCTASE CATD-RELATED"/>
    <property type="match status" value="1"/>
</dbReference>
<dbReference type="Pfam" id="PF07681">
    <property type="entry name" value="DoxX"/>
    <property type="match status" value="1"/>
</dbReference>
<evidence type="ECO:0000256" key="4">
    <source>
        <dbReference type="ARBA" id="ARBA00022692"/>
    </source>
</evidence>
<evidence type="ECO:0000256" key="2">
    <source>
        <dbReference type="ARBA" id="ARBA00006679"/>
    </source>
</evidence>
<evidence type="ECO:0000256" key="7">
    <source>
        <dbReference type="SAM" id="Phobius"/>
    </source>
</evidence>
<dbReference type="KEGG" id="tsv:DSM104635_00545"/>
<dbReference type="PANTHER" id="PTHR33452:SF1">
    <property type="entry name" value="INNER MEMBRANE PROTEIN YPHA-RELATED"/>
    <property type="match status" value="1"/>
</dbReference>
<keyword evidence="3" id="KW-1003">Cell membrane</keyword>
<evidence type="ECO:0000313" key="9">
    <source>
        <dbReference type="Proteomes" id="UP000431269"/>
    </source>
</evidence>
<keyword evidence="4 7" id="KW-0812">Transmembrane</keyword>
<dbReference type="InterPro" id="IPR032808">
    <property type="entry name" value="DoxX"/>
</dbReference>
<evidence type="ECO:0000256" key="1">
    <source>
        <dbReference type="ARBA" id="ARBA00004651"/>
    </source>
</evidence>